<sequence length="309" mass="35561">MNDDKGKCLLFKQFLEGLDTIRLCEIARSVYAGQQPAYTRDAAEQLLFAAPYMLVLSNKKLPALEILKFLVLNGIQVHPNMSKMELCSNLMALFAKESGSEKLQKTNLAQTNIDSKNMLCPHSNSITECHSSVDLLPQQIQKQSEPIKLPKYEINNEQELLQKFIYAFSEEFYVLFNNLGTSETKQLKGEHFFNYCMFHIKIIDVDAEKNEFFNDSMAILQRLLNIKLHYQLYLSPYVNGVKWEKDIHGLIKICLGGRLYQYEECIGTFEQLFSLGEDLQQGNIYRILNSSLILKSMNRLLGNGFLKIE</sequence>
<name>A0A5E4M3W1_9HEMI</name>
<dbReference type="InterPro" id="IPR026698">
    <property type="entry name" value="UPF_C3orf38"/>
</dbReference>
<dbReference type="PANTHER" id="PTHR21084">
    <property type="entry name" value="DENSE INCISORS"/>
    <property type="match status" value="1"/>
</dbReference>
<organism evidence="1 2">
    <name type="scientific">Cinara cedri</name>
    <dbReference type="NCBI Taxonomy" id="506608"/>
    <lineage>
        <taxon>Eukaryota</taxon>
        <taxon>Metazoa</taxon>
        <taxon>Ecdysozoa</taxon>
        <taxon>Arthropoda</taxon>
        <taxon>Hexapoda</taxon>
        <taxon>Insecta</taxon>
        <taxon>Pterygota</taxon>
        <taxon>Neoptera</taxon>
        <taxon>Paraneoptera</taxon>
        <taxon>Hemiptera</taxon>
        <taxon>Sternorrhyncha</taxon>
        <taxon>Aphidomorpha</taxon>
        <taxon>Aphidoidea</taxon>
        <taxon>Aphididae</taxon>
        <taxon>Lachninae</taxon>
        <taxon>Cinara</taxon>
    </lineage>
</organism>
<accession>A0A5E4M3W1</accession>
<dbReference type="Pfam" id="PF15008">
    <property type="entry name" value="DUF4518"/>
    <property type="match status" value="1"/>
</dbReference>
<keyword evidence="2" id="KW-1185">Reference proteome</keyword>
<dbReference type="OrthoDB" id="6407068at2759"/>
<gene>
    <name evidence="1" type="ORF">CINCED_3A000883</name>
</gene>
<evidence type="ECO:0000313" key="1">
    <source>
        <dbReference type="EMBL" id="VVC25848.1"/>
    </source>
</evidence>
<dbReference type="EMBL" id="CABPRJ010000021">
    <property type="protein sequence ID" value="VVC25848.1"/>
    <property type="molecule type" value="Genomic_DNA"/>
</dbReference>
<protein>
    <submittedName>
        <fullName evidence="1">Uncharacterized protein</fullName>
    </submittedName>
</protein>
<reference evidence="1 2" key="1">
    <citation type="submission" date="2019-08" db="EMBL/GenBank/DDBJ databases">
        <authorList>
            <person name="Alioto T."/>
            <person name="Alioto T."/>
            <person name="Gomez Garrido J."/>
        </authorList>
    </citation>
    <scope>NUCLEOTIDE SEQUENCE [LARGE SCALE GENOMIC DNA]</scope>
</reference>
<dbReference type="PANTHER" id="PTHR21084:SF1">
    <property type="entry name" value="DENSE INCISORS"/>
    <property type="match status" value="1"/>
</dbReference>
<dbReference type="AlphaFoldDB" id="A0A5E4M3W1"/>
<proteinExistence type="predicted"/>
<dbReference type="Proteomes" id="UP000325440">
    <property type="component" value="Unassembled WGS sequence"/>
</dbReference>
<evidence type="ECO:0000313" key="2">
    <source>
        <dbReference type="Proteomes" id="UP000325440"/>
    </source>
</evidence>